<evidence type="ECO:0000313" key="4">
    <source>
        <dbReference type="Proteomes" id="UP000789759"/>
    </source>
</evidence>
<accession>A0A9N9KFP0</accession>
<name>A0A9N9KFP0_9GLOM</name>
<dbReference type="AlphaFoldDB" id="A0A9N9KFP0"/>
<sequence length="181" mass="21539">NVTDQEQDNVTDSEYEESTEKTFKRGRKSGMELPVYEPIENYKETHKGYATLPHKMQQSTISPLALFHLFFTDYYLQTIVNNTNNYEKLKRANSLKKGHVWTLLTLKELKIWIAIVIYMGIYKIHGIVDLWNSDEQRAIHNISQFISIYRFQQIKRFLHISNPYKPSLYWYSKIELLALQL</sequence>
<gene>
    <name evidence="3" type="ORF">CPELLU_LOCUS20159</name>
</gene>
<feature type="compositionally biased region" description="Acidic residues" evidence="1">
    <location>
        <begin position="1"/>
        <end position="17"/>
    </location>
</feature>
<dbReference type="EMBL" id="CAJVQA010056532">
    <property type="protein sequence ID" value="CAG8825894.1"/>
    <property type="molecule type" value="Genomic_DNA"/>
</dbReference>
<keyword evidence="4" id="KW-1185">Reference proteome</keyword>
<organism evidence="3 4">
    <name type="scientific">Cetraspora pellucida</name>
    <dbReference type="NCBI Taxonomy" id="1433469"/>
    <lineage>
        <taxon>Eukaryota</taxon>
        <taxon>Fungi</taxon>
        <taxon>Fungi incertae sedis</taxon>
        <taxon>Mucoromycota</taxon>
        <taxon>Glomeromycotina</taxon>
        <taxon>Glomeromycetes</taxon>
        <taxon>Diversisporales</taxon>
        <taxon>Gigasporaceae</taxon>
        <taxon>Cetraspora</taxon>
    </lineage>
</organism>
<dbReference type="Pfam" id="PF13843">
    <property type="entry name" value="DDE_Tnp_1_7"/>
    <property type="match status" value="1"/>
</dbReference>
<evidence type="ECO:0000313" key="3">
    <source>
        <dbReference type="EMBL" id="CAG8825894.1"/>
    </source>
</evidence>
<feature type="non-terminal residue" evidence="3">
    <location>
        <position position="181"/>
    </location>
</feature>
<dbReference type="PANTHER" id="PTHR46599">
    <property type="entry name" value="PIGGYBAC TRANSPOSABLE ELEMENT-DERIVED PROTEIN 4"/>
    <property type="match status" value="1"/>
</dbReference>
<protein>
    <submittedName>
        <fullName evidence="3">21240_t:CDS:1</fullName>
    </submittedName>
</protein>
<evidence type="ECO:0000259" key="2">
    <source>
        <dbReference type="Pfam" id="PF13843"/>
    </source>
</evidence>
<dbReference type="PANTHER" id="PTHR46599:SF3">
    <property type="entry name" value="PIGGYBAC TRANSPOSABLE ELEMENT-DERIVED PROTEIN 4"/>
    <property type="match status" value="1"/>
</dbReference>
<dbReference type="InterPro" id="IPR029526">
    <property type="entry name" value="PGBD"/>
</dbReference>
<evidence type="ECO:0000256" key="1">
    <source>
        <dbReference type="SAM" id="MobiDB-lite"/>
    </source>
</evidence>
<proteinExistence type="predicted"/>
<reference evidence="3" key="1">
    <citation type="submission" date="2021-06" db="EMBL/GenBank/DDBJ databases">
        <authorList>
            <person name="Kallberg Y."/>
            <person name="Tangrot J."/>
            <person name="Rosling A."/>
        </authorList>
    </citation>
    <scope>NUCLEOTIDE SEQUENCE</scope>
    <source>
        <strain evidence="3">FL966</strain>
    </source>
</reference>
<comment type="caution">
    <text evidence="3">The sequence shown here is derived from an EMBL/GenBank/DDBJ whole genome shotgun (WGS) entry which is preliminary data.</text>
</comment>
<dbReference type="OrthoDB" id="2441803at2759"/>
<dbReference type="Proteomes" id="UP000789759">
    <property type="component" value="Unassembled WGS sequence"/>
</dbReference>
<feature type="region of interest" description="Disordered" evidence="1">
    <location>
        <begin position="1"/>
        <end position="25"/>
    </location>
</feature>
<feature type="domain" description="PiggyBac transposable element-derived protein" evidence="2">
    <location>
        <begin position="62"/>
        <end position="164"/>
    </location>
</feature>